<keyword evidence="6" id="KW-0679">Respiratory chain</keyword>
<evidence type="ECO:0000256" key="5">
    <source>
        <dbReference type="ARBA" id="ARBA00022448"/>
    </source>
</evidence>
<comment type="catalytic activity">
    <reaction evidence="15">
        <text>a ubiquinone + NADH + 5 H(+)(in) = a ubiquinol + NAD(+) + 4 H(+)(out)</text>
        <dbReference type="Rhea" id="RHEA:29091"/>
        <dbReference type="Rhea" id="RHEA-COMP:9565"/>
        <dbReference type="Rhea" id="RHEA-COMP:9566"/>
        <dbReference type="ChEBI" id="CHEBI:15378"/>
        <dbReference type="ChEBI" id="CHEBI:16389"/>
        <dbReference type="ChEBI" id="CHEBI:17976"/>
        <dbReference type="ChEBI" id="CHEBI:57540"/>
        <dbReference type="ChEBI" id="CHEBI:57945"/>
        <dbReference type="EC" id="7.1.1.2"/>
    </reaction>
</comment>
<feature type="transmembrane region" description="Helical" evidence="16">
    <location>
        <begin position="129"/>
        <end position="150"/>
    </location>
</feature>
<dbReference type="EMBL" id="KX035172">
    <property type="protein sequence ID" value="AOY39926.1"/>
    <property type="molecule type" value="Genomic_DNA"/>
</dbReference>
<evidence type="ECO:0000256" key="7">
    <source>
        <dbReference type="ARBA" id="ARBA00022692"/>
    </source>
</evidence>
<dbReference type="AlphaFoldDB" id="A0A343A5U7"/>
<dbReference type="EC" id="7.1.1.2" evidence="3"/>
<dbReference type="InterPro" id="IPR050269">
    <property type="entry name" value="ComplexI_Subunit6"/>
</dbReference>
<evidence type="ECO:0000256" key="14">
    <source>
        <dbReference type="ARBA" id="ARBA00031019"/>
    </source>
</evidence>
<dbReference type="PANTHER" id="PTHR11435">
    <property type="entry name" value="NADH UBIQUINONE OXIDOREDUCTASE SUBUNIT ND6"/>
    <property type="match status" value="1"/>
</dbReference>
<evidence type="ECO:0000256" key="10">
    <source>
        <dbReference type="ARBA" id="ARBA00022989"/>
    </source>
</evidence>
<keyword evidence="9" id="KW-0249">Electron transport</keyword>
<evidence type="ECO:0000256" key="9">
    <source>
        <dbReference type="ARBA" id="ARBA00022982"/>
    </source>
</evidence>
<keyword evidence="13 16" id="KW-0472">Membrane</keyword>
<gene>
    <name evidence="17" type="primary">nad6</name>
</gene>
<evidence type="ECO:0000256" key="1">
    <source>
        <dbReference type="ARBA" id="ARBA00004225"/>
    </source>
</evidence>
<organism evidence="17">
    <name type="scientific">Scolytinae sp. BMNH 1039994</name>
    <dbReference type="NCBI Taxonomy" id="1903773"/>
    <lineage>
        <taxon>Eukaryota</taxon>
        <taxon>Metazoa</taxon>
        <taxon>Ecdysozoa</taxon>
        <taxon>Arthropoda</taxon>
        <taxon>Hexapoda</taxon>
        <taxon>Insecta</taxon>
        <taxon>Pterygota</taxon>
        <taxon>Neoptera</taxon>
        <taxon>Endopterygota</taxon>
        <taxon>Coleoptera</taxon>
        <taxon>Polyphaga</taxon>
        <taxon>Cucujiformia</taxon>
        <taxon>Curculionidae</taxon>
        <taxon>Scolytinae</taxon>
    </lineage>
</organism>
<reference evidence="17" key="1">
    <citation type="submission" date="2016-04" db="EMBL/GenBank/DDBJ databases">
        <title>Mitochondria of Scolytid beetles.</title>
        <authorList>
            <person name="Miller K."/>
            <person name="Linard B."/>
            <person name="Vogler A.P."/>
        </authorList>
    </citation>
    <scope>NUCLEOTIDE SEQUENCE</scope>
</reference>
<protein>
    <recommendedName>
        <fullName evidence="4">NADH-ubiquinone oxidoreductase chain 6</fullName>
        <ecNumber evidence="3">7.1.1.2</ecNumber>
    </recommendedName>
    <alternativeName>
        <fullName evidence="14">NADH dehydrogenase subunit 6</fullName>
    </alternativeName>
</protein>
<name>A0A343A5U7_9CUCU</name>
<feature type="transmembrane region" description="Helical" evidence="16">
    <location>
        <begin position="44"/>
        <end position="65"/>
    </location>
</feature>
<evidence type="ECO:0000256" key="4">
    <source>
        <dbReference type="ARBA" id="ARBA00021095"/>
    </source>
</evidence>
<feature type="transmembrane region" description="Helical" evidence="16">
    <location>
        <begin position="77"/>
        <end position="97"/>
    </location>
</feature>
<comment type="subcellular location">
    <subcellularLocation>
        <location evidence="1">Mitochondrion membrane</location>
        <topology evidence="1">Multi-pass membrane protein</topology>
    </subcellularLocation>
</comment>
<evidence type="ECO:0000256" key="8">
    <source>
        <dbReference type="ARBA" id="ARBA00022967"/>
    </source>
</evidence>
<evidence type="ECO:0000256" key="6">
    <source>
        <dbReference type="ARBA" id="ARBA00022660"/>
    </source>
</evidence>
<keyword evidence="7 16" id="KW-0812">Transmembrane</keyword>
<sequence>MIIMWTLSITFMSLKHPLAMGGILLVQTIMTASASGMLFSNFWFSYILFLIMVGGMLVMFIYMTSIASNEKFSIPKTLFTTLLSAMFTMMMITSYFMDKMMTTYMSKSSMHQKIDFLTPLTKFFNGSNLMITIMIMSYMLLTLIAIVSITDKKMGPLRQK</sequence>
<dbReference type="GO" id="GO:0031966">
    <property type="term" value="C:mitochondrial membrane"/>
    <property type="evidence" value="ECO:0007669"/>
    <property type="project" value="UniProtKB-SubCell"/>
</dbReference>
<dbReference type="PANTHER" id="PTHR11435:SF1">
    <property type="entry name" value="NADH-UBIQUINONE OXIDOREDUCTASE CHAIN 6"/>
    <property type="match status" value="1"/>
</dbReference>
<evidence type="ECO:0000256" key="16">
    <source>
        <dbReference type="SAM" id="Phobius"/>
    </source>
</evidence>
<keyword evidence="11" id="KW-0520">NAD</keyword>
<proteinExistence type="inferred from homology"/>
<dbReference type="GO" id="GO:0008137">
    <property type="term" value="F:NADH dehydrogenase (ubiquinone) activity"/>
    <property type="evidence" value="ECO:0007669"/>
    <property type="project" value="UniProtKB-EC"/>
</dbReference>
<evidence type="ECO:0000256" key="3">
    <source>
        <dbReference type="ARBA" id="ARBA00012944"/>
    </source>
</evidence>
<evidence type="ECO:0000256" key="2">
    <source>
        <dbReference type="ARBA" id="ARBA00005698"/>
    </source>
</evidence>
<comment type="similarity">
    <text evidence="2">Belongs to the complex I subunit 6 family.</text>
</comment>
<evidence type="ECO:0000256" key="15">
    <source>
        <dbReference type="ARBA" id="ARBA00049551"/>
    </source>
</evidence>
<keyword evidence="12 17" id="KW-0496">Mitochondrion</keyword>
<evidence type="ECO:0000256" key="11">
    <source>
        <dbReference type="ARBA" id="ARBA00023027"/>
    </source>
</evidence>
<evidence type="ECO:0000256" key="13">
    <source>
        <dbReference type="ARBA" id="ARBA00023136"/>
    </source>
</evidence>
<keyword evidence="10 16" id="KW-1133">Transmembrane helix</keyword>
<geneLocation type="mitochondrion" evidence="17"/>
<accession>A0A343A5U7</accession>
<evidence type="ECO:0000256" key="12">
    <source>
        <dbReference type="ARBA" id="ARBA00023128"/>
    </source>
</evidence>
<evidence type="ECO:0000313" key="17">
    <source>
        <dbReference type="EMBL" id="AOY39926.1"/>
    </source>
</evidence>
<keyword evidence="8" id="KW-1278">Translocase</keyword>
<keyword evidence="5" id="KW-0813">Transport</keyword>